<protein>
    <submittedName>
        <fullName evidence="2">GD13912</fullName>
    </submittedName>
</protein>
<keyword evidence="3" id="KW-1185">Reference proteome</keyword>
<feature type="compositionally biased region" description="Basic and acidic residues" evidence="1">
    <location>
        <begin position="53"/>
        <end position="64"/>
    </location>
</feature>
<evidence type="ECO:0000313" key="3">
    <source>
        <dbReference type="Proteomes" id="UP000000304"/>
    </source>
</evidence>
<dbReference type="Proteomes" id="UP000000304">
    <property type="component" value="Chromosome 3L"/>
</dbReference>
<evidence type="ECO:0000313" key="2">
    <source>
        <dbReference type="EMBL" id="EDX09369.1"/>
    </source>
</evidence>
<reference evidence="2 3" key="1">
    <citation type="journal article" date="2007" name="Nature">
        <title>Evolution of genes and genomes on the Drosophila phylogeny.</title>
        <authorList>
            <consortium name="Drosophila 12 Genomes Consortium"/>
            <person name="Clark A.G."/>
            <person name="Eisen M.B."/>
            <person name="Smith D.R."/>
            <person name="Bergman C.M."/>
            <person name="Oliver B."/>
            <person name="Markow T.A."/>
            <person name="Kaufman T.C."/>
            <person name="Kellis M."/>
            <person name="Gelbart W."/>
            <person name="Iyer V.N."/>
            <person name="Pollard D.A."/>
            <person name="Sackton T.B."/>
            <person name="Larracuente A.M."/>
            <person name="Singh N.D."/>
            <person name="Abad J.P."/>
            <person name="Abt D.N."/>
            <person name="Adryan B."/>
            <person name="Aguade M."/>
            <person name="Akashi H."/>
            <person name="Anderson W.W."/>
            <person name="Aquadro C.F."/>
            <person name="Ardell D.H."/>
            <person name="Arguello R."/>
            <person name="Artieri C.G."/>
            <person name="Barbash D.A."/>
            <person name="Barker D."/>
            <person name="Barsanti P."/>
            <person name="Batterham P."/>
            <person name="Batzoglou S."/>
            <person name="Begun D."/>
            <person name="Bhutkar A."/>
            <person name="Blanco E."/>
            <person name="Bosak S.A."/>
            <person name="Bradley R.K."/>
            <person name="Brand A.D."/>
            <person name="Brent M.R."/>
            <person name="Brooks A.N."/>
            <person name="Brown R.H."/>
            <person name="Butlin R.K."/>
            <person name="Caggese C."/>
            <person name="Calvi B.R."/>
            <person name="Bernardo de Carvalho A."/>
            <person name="Caspi A."/>
            <person name="Castrezana S."/>
            <person name="Celniker S.E."/>
            <person name="Chang J.L."/>
            <person name="Chapple C."/>
            <person name="Chatterji S."/>
            <person name="Chinwalla A."/>
            <person name="Civetta A."/>
            <person name="Clifton S.W."/>
            <person name="Comeron J.M."/>
            <person name="Costello J.C."/>
            <person name="Coyne J.A."/>
            <person name="Daub J."/>
            <person name="David R.G."/>
            <person name="Delcher A.L."/>
            <person name="Delehaunty K."/>
            <person name="Do C.B."/>
            <person name="Ebling H."/>
            <person name="Edwards K."/>
            <person name="Eickbush T."/>
            <person name="Evans J.D."/>
            <person name="Filipski A."/>
            <person name="Findeiss S."/>
            <person name="Freyhult E."/>
            <person name="Fulton L."/>
            <person name="Fulton R."/>
            <person name="Garcia A.C."/>
            <person name="Gardiner A."/>
            <person name="Garfield D.A."/>
            <person name="Garvin B.E."/>
            <person name="Gibson G."/>
            <person name="Gilbert D."/>
            <person name="Gnerre S."/>
            <person name="Godfrey J."/>
            <person name="Good R."/>
            <person name="Gotea V."/>
            <person name="Gravely B."/>
            <person name="Greenberg A.J."/>
            <person name="Griffiths-Jones S."/>
            <person name="Gross S."/>
            <person name="Guigo R."/>
            <person name="Gustafson E.A."/>
            <person name="Haerty W."/>
            <person name="Hahn M.W."/>
            <person name="Halligan D.L."/>
            <person name="Halpern A.L."/>
            <person name="Halter G.M."/>
            <person name="Han M.V."/>
            <person name="Heger A."/>
            <person name="Hillier L."/>
            <person name="Hinrichs A.S."/>
            <person name="Holmes I."/>
            <person name="Hoskins R.A."/>
            <person name="Hubisz M.J."/>
            <person name="Hultmark D."/>
            <person name="Huntley M.A."/>
            <person name="Jaffe D.B."/>
            <person name="Jagadeeshan S."/>
            <person name="Jeck W.R."/>
            <person name="Johnson J."/>
            <person name="Jones C.D."/>
            <person name="Jordan W.C."/>
            <person name="Karpen G.H."/>
            <person name="Kataoka E."/>
            <person name="Keightley P.D."/>
            <person name="Kheradpour P."/>
            <person name="Kirkness E.F."/>
            <person name="Koerich L.B."/>
            <person name="Kristiansen K."/>
            <person name="Kudrna D."/>
            <person name="Kulathinal R.J."/>
            <person name="Kumar S."/>
            <person name="Kwok R."/>
            <person name="Lander E."/>
            <person name="Langley C.H."/>
            <person name="Lapoint R."/>
            <person name="Lazzaro B.P."/>
            <person name="Lee S.J."/>
            <person name="Levesque L."/>
            <person name="Li R."/>
            <person name="Lin C.F."/>
            <person name="Lin M.F."/>
            <person name="Lindblad-Toh K."/>
            <person name="Llopart A."/>
            <person name="Long M."/>
            <person name="Low L."/>
            <person name="Lozovsky E."/>
            <person name="Lu J."/>
            <person name="Luo M."/>
            <person name="Machado C.A."/>
            <person name="Makalowski W."/>
            <person name="Marzo M."/>
            <person name="Matsuda M."/>
            <person name="Matzkin L."/>
            <person name="McAllister B."/>
            <person name="McBride C.S."/>
            <person name="McKernan B."/>
            <person name="McKernan K."/>
            <person name="Mendez-Lago M."/>
            <person name="Minx P."/>
            <person name="Mollenhauer M.U."/>
            <person name="Montooth K."/>
            <person name="Mount S.M."/>
            <person name="Mu X."/>
            <person name="Myers E."/>
            <person name="Negre B."/>
            <person name="Newfeld S."/>
            <person name="Nielsen R."/>
            <person name="Noor M.A."/>
            <person name="O'Grady P."/>
            <person name="Pachter L."/>
            <person name="Papaceit M."/>
            <person name="Parisi M.J."/>
            <person name="Parisi M."/>
            <person name="Parts L."/>
            <person name="Pedersen J.S."/>
            <person name="Pesole G."/>
            <person name="Phillippy A.M."/>
            <person name="Ponting C.P."/>
            <person name="Pop M."/>
            <person name="Porcelli D."/>
            <person name="Powell J.R."/>
            <person name="Prohaska S."/>
            <person name="Pruitt K."/>
            <person name="Puig M."/>
            <person name="Quesneville H."/>
            <person name="Ram K.R."/>
            <person name="Rand D."/>
            <person name="Rasmussen M.D."/>
            <person name="Reed L.K."/>
            <person name="Reenan R."/>
            <person name="Reily A."/>
            <person name="Remington K.A."/>
            <person name="Rieger T.T."/>
            <person name="Ritchie M.G."/>
            <person name="Robin C."/>
            <person name="Rogers Y.H."/>
            <person name="Rohde C."/>
            <person name="Rozas J."/>
            <person name="Rubenfield M.J."/>
            <person name="Ruiz A."/>
            <person name="Russo S."/>
            <person name="Salzberg S.L."/>
            <person name="Sanchez-Gracia A."/>
            <person name="Saranga D.J."/>
            <person name="Sato H."/>
            <person name="Schaeffer S.W."/>
            <person name="Schatz M.C."/>
            <person name="Schlenke T."/>
            <person name="Schwartz R."/>
            <person name="Segarra C."/>
            <person name="Singh R.S."/>
            <person name="Sirot L."/>
            <person name="Sirota M."/>
            <person name="Sisneros N.B."/>
            <person name="Smith C.D."/>
            <person name="Smith T.F."/>
            <person name="Spieth J."/>
            <person name="Stage D.E."/>
            <person name="Stark A."/>
            <person name="Stephan W."/>
            <person name="Strausberg R.L."/>
            <person name="Strempel S."/>
            <person name="Sturgill D."/>
            <person name="Sutton G."/>
            <person name="Sutton G.G."/>
            <person name="Tao W."/>
            <person name="Teichmann S."/>
            <person name="Tobari Y.N."/>
            <person name="Tomimura Y."/>
            <person name="Tsolas J.M."/>
            <person name="Valente V.L."/>
            <person name="Venter E."/>
            <person name="Venter J.C."/>
            <person name="Vicario S."/>
            <person name="Vieira F.G."/>
            <person name="Vilella A.J."/>
            <person name="Villasante A."/>
            <person name="Walenz B."/>
            <person name="Wang J."/>
            <person name="Wasserman M."/>
            <person name="Watts T."/>
            <person name="Wilson D."/>
            <person name="Wilson R.K."/>
            <person name="Wing R.A."/>
            <person name="Wolfner M.F."/>
            <person name="Wong A."/>
            <person name="Wong G.K."/>
            <person name="Wu C.I."/>
            <person name="Wu G."/>
            <person name="Yamamoto D."/>
            <person name="Yang H.P."/>
            <person name="Yang S.P."/>
            <person name="Yorke J.A."/>
            <person name="Yoshida K."/>
            <person name="Zdobnov E."/>
            <person name="Zhang P."/>
            <person name="Zhang Y."/>
            <person name="Zimin A.V."/>
            <person name="Baldwin J."/>
            <person name="Abdouelleil A."/>
            <person name="Abdulkadir J."/>
            <person name="Abebe A."/>
            <person name="Abera B."/>
            <person name="Abreu J."/>
            <person name="Acer S.C."/>
            <person name="Aftuck L."/>
            <person name="Alexander A."/>
            <person name="An P."/>
            <person name="Anderson E."/>
            <person name="Anderson S."/>
            <person name="Arachi H."/>
            <person name="Azer M."/>
            <person name="Bachantsang P."/>
            <person name="Barry A."/>
            <person name="Bayul T."/>
            <person name="Berlin A."/>
            <person name="Bessette D."/>
            <person name="Bloom T."/>
            <person name="Blye J."/>
            <person name="Boguslavskiy L."/>
            <person name="Bonnet C."/>
            <person name="Boukhgalter B."/>
            <person name="Bourzgui I."/>
            <person name="Brown A."/>
            <person name="Cahill P."/>
            <person name="Channer S."/>
            <person name="Cheshatsang Y."/>
            <person name="Chuda L."/>
            <person name="Citroen M."/>
            <person name="Collymore A."/>
            <person name="Cooke P."/>
            <person name="Costello M."/>
            <person name="D'Aco K."/>
            <person name="Daza R."/>
            <person name="De Haan G."/>
            <person name="DeGray S."/>
            <person name="DeMaso C."/>
            <person name="Dhargay N."/>
            <person name="Dooley K."/>
            <person name="Dooley E."/>
            <person name="Doricent M."/>
            <person name="Dorje P."/>
            <person name="Dorjee K."/>
            <person name="Dupes A."/>
            <person name="Elong R."/>
            <person name="Falk J."/>
            <person name="Farina A."/>
            <person name="Faro S."/>
            <person name="Ferguson D."/>
            <person name="Fisher S."/>
            <person name="Foley C.D."/>
            <person name="Franke A."/>
            <person name="Friedrich D."/>
            <person name="Gadbois L."/>
            <person name="Gearin G."/>
            <person name="Gearin C.R."/>
            <person name="Giannoukos G."/>
            <person name="Goode T."/>
            <person name="Graham J."/>
            <person name="Grandbois E."/>
            <person name="Grewal S."/>
            <person name="Gyaltsen K."/>
            <person name="Hafez N."/>
            <person name="Hagos B."/>
            <person name="Hall J."/>
            <person name="Henson C."/>
            <person name="Hollinger A."/>
            <person name="Honan T."/>
            <person name="Huard M.D."/>
            <person name="Hughes L."/>
            <person name="Hurhula B."/>
            <person name="Husby M.E."/>
            <person name="Kamat A."/>
            <person name="Kanga B."/>
            <person name="Kashin S."/>
            <person name="Khazanovich D."/>
            <person name="Kisner P."/>
            <person name="Lance K."/>
            <person name="Lara M."/>
            <person name="Lee W."/>
            <person name="Lennon N."/>
            <person name="Letendre F."/>
            <person name="LeVine R."/>
            <person name="Lipovsky A."/>
            <person name="Liu X."/>
            <person name="Liu J."/>
            <person name="Liu S."/>
            <person name="Lokyitsang T."/>
            <person name="Lokyitsang Y."/>
            <person name="Lubonja R."/>
            <person name="Lui A."/>
            <person name="MacDonald P."/>
            <person name="Magnisalis V."/>
            <person name="Maru K."/>
            <person name="Matthews C."/>
            <person name="McCusker W."/>
            <person name="McDonough S."/>
            <person name="Mehta T."/>
            <person name="Meldrim J."/>
            <person name="Meneus L."/>
            <person name="Mihai O."/>
            <person name="Mihalev A."/>
            <person name="Mihova T."/>
            <person name="Mittelman R."/>
            <person name="Mlenga V."/>
            <person name="Montmayeur A."/>
            <person name="Mulrain L."/>
            <person name="Navidi A."/>
            <person name="Naylor J."/>
            <person name="Negash T."/>
            <person name="Nguyen T."/>
            <person name="Nguyen N."/>
            <person name="Nicol R."/>
            <person name="Norbu C."/>
            <person name="Norbu N."/>
            <person name="Novod N."/>
            <person name="O'Neill B."/>
            <person name="Osman S."/>
            <person name="Markiewicz E."/>
            <person name="Oyono O.L."/>
            <person name="Patti C."/>
            <person name="Phunkhang P."/>
            <person name="Pierre F."/>
            <person name="Priest M."/>
            <person name="Raghuraman S."/>
            <person name="Rege F."/>
            <person name="Reyes R."/>
            <person name="Rise C."/>
            <person name="Rogov P."/>
            <person name="Ross K."/>
            <person name="Ryan E."/>
            <person name="Settipalli S."/>
            <person name="Shea T."/>
            <person name="Sherpa N."/>
            <person name="Shi L."/>
            <person name="Shih D."/>
            <person name="Sparrow T."/>
            <person name="Spaulding J."/>
            <person name="Stalker J."/>
            <person name="Stange-Thomann N."/>
            <person name="Stavropoulos S."/>
            <person name="Stone C."/>
            <person name="Strader C."/>
            <person name="Tesfaye S."/>
            <person name="Thomson T."/>
            <person name="Thoulutsang Y."/>
            <person name="Thoulutsang D."/>
            <person name="Topham K."/>
            <person name="Topping I."/>
            <person name="Tsamla T."/>
            <person name="Vassiliev H."/>
            <person name="Vo A."/>
            <person name="Wangchuk T."/>
            <person name="Wangdi T."/>
            <person name="Weiand M."/>
            <person name="Wilkinson J."/>
            <person name="Wilson A."/>
            <person name="Yadav S."/>
            <person name="Young G."/>
            <person name="Yu Q."/>
            <person name="Zembek L."/>
            <person name="Zhong D."/>
            <person name="Zimmer A."/>
            <person name="Zwirko Z."/>
            <person name="Jaffe D.B."/>
            <person name="Alvarez P."/>
            <person name="Brockman W."/>
            <person name="Butler J."/>
            <person name="Chin C."/>
            <person name="Gnerre S."/>
            <person name="Grabherr M."/>
            <person name="Kleber M."/>
            <person name="Mauceli E."/>
            <person name="MacCallum I."/>
        </authorList>
    </citation>
    <scope>NUCLEOTIDE SEQUENCE [LARGE SCALE GENOMIC DNA]</scope>
    <source>
        <strain evidence="3">white501</strain>
    </source>
</reference>
<accession>B4QIU4</accession>
<proteinExistence type="predicted"/>
<dbReference type="OMA" id="YMTPVRC"/>
<sequence length="83" mass="9339">MLELQPVRQPQVKITLKQQGTRVEMQGYMTPVRCLEADERFRVPNSVSCPPAVDDKESLPEKPHNPQTVVQLPGCNVPVPPKH</sequence>
<dbReference type="EMBL" id="CM000363">
    <property type="protein sequence ID" value="EDX09369.1"/>
    <property type="molecule type" value="Genomic_DNA"/>
</dbReference>
<organism evidence="2 3">
    <name type="scientific">Drosophila simulans</name>
    <name type="common">Fruit fly</name>
    <dbReference type="NCBI Taxonomy" id="7240"/>
    <lineage>
        <taxon>Eukaryota</taxon>
        <taxon>Metazoa</taxon>
        <taxon>Ecdysozoa</taxon>
        <taxon>Arthropoda</taxon>
        <taxon>Hexapoda</taxon>
        <taxon>Insecta</taxon>
        <taxon>Pterygota</taxon>
        <taxon>Neoptera</taxon>
        <taxon>Endopterygota</taxon>
        <taxon>Diptera</taxon>
        <taxon>Brachycera</taxon>
        <taxon>Muscomorpha</taxon>
        <taxon>Ephydroidea</taxon>
        <taxon>Drosophilidae</taxon>
        <taxon>Drosophila</taxon>
        <taxon>Sophophora</taxon>
    </lineage>
</organism>
<dbReference type="AlphaFoldDB" id="B4QIU4"/>
<feature type="region of interest" description="Disordered" evidence="1">
    <location>
        <begin position="46"/>
        <end position="83"/>
    </location>
</feature>
<evidence type="ECO:0000256" key="1">
    <source>
        <dbReference type="SAM" id="MobiDB-lite"/>
    </source>
</evidence>
<name>B4QIU4_DROSI</name>
<dbReference type="HOGENOM" id="CLU_194021_0_0_1"/>
<gene>
    <name evidence="2" type="primary">Dsim\GD13912</name>
    <name evidence="2" type="ORF">Dsim_GD13912</name>
</gene>